<dbReference type="OrthoDB" id="1920060at2"/>
<dbReference type="RefSeq" id="WP_079424366.1">
    <property type="nucleotide sequence ID" value="NZ_MZGV01000021.1"/>
</dbReference>
<protein>
    <submittedName>
        <fullName evidence="1">Uncharacterized protein</fullName>
    </submittedName>
</protein>
<dbReference type="AlphaFoldDB" id="A0A1V4IP36"/>
<sequence length="117" mass="13380">MDTELLKALKELLKDELKPLSDRLDRVEGKIDKNTLILEEVRGNIKSLAELHVAHREQNERAFDKADLLIQEKSDLIETALTNTTKELNGIKDSIEVLTEAVGKHEMDIRILKKRPV</sequence>
<evidence type="ECO:0000313" key="2">
    <source>
        <dbReference type="Proteomes" id="UP000190080"/>
    </source>
</evidence>
<gene>
    <name evidence="1" type="ORF">CLORY_22470</name>
</gene>
<accession>A0A1V4IP36</accession>
<dbReference type="Proteomes" id="UP000190080">
    <property type="component" value="Unassembled WGS sequence"/>
</dbReference>
<dbReference type="EMBL" id="MZGV01000021">
    <property type="protein sequence ID" value="OPJ61565.1"/>
    <property type="molecule type" value="Genomic_DNA"/>
</dbReference>
<reference evidence="1 2" key="1">
    <citation type="submission" date="2017-03" db="EMBL/GenBank/DDBJ databases">
        <title>Genome sequence of Clostridium oryzae DSM 28571.</title>
        <authorList>
            <person name="Poehlein A."/>
            <person name="Daniel R."/>
        </authorList>
    </citation>
    <scope>NUCLEOTIDE SEQUENCE [LARGE SCALE GENOMIC DNA]</scope>
    <source>
        <strain evidence="1 2">DSM 28571</strain>
    </source>
</reference>
<comment type="caution">
    <text evidence="1">The sequence shown here is derived from an EMBL/GenBank/DDBJ whole genome shotgun (WGS) entry which is preliminary data.</text>
</comment>
<name>A0A1V4IP36_9CLOT</name>
<evidence type="ECO:0000313" key="1">
    <source>
        <dbReference type="EMBL" id="OPJ61565.1"/>
    </source>
</evidence>
<proteinExistence type="predicted"/>
<organism evidence="1 2">
    <name type="scientific">Clostridium oryzae</name>
    <dbReference type="NCBI Taxonomy" id="1450648"/>
    <lineage>
        <taxon>Bacteria</taxon>
        <taxon>Bacillati</taxon>
        <taxon>Bacillota</taxon>
        <taxon>Clostridia</taxon>
        <taxon>Eubacteriales</taxon>
        <taxon>Clostridiaceae</taxon>
        <taxon>Clostridium</taxon>
    </lineage>
</organism>
<keyword evidence="2" id="KW-1185">Reference proteome</keyword>
<dbReference type="STRING" id="1450648.CLORY_22470"/>